<organism evidence="1 2">
    <name type="scientific">Pontibacter populi</name>
    <dbReference type="NCBI Taxonomy" id="890055"/>
    <lineage>
        <taxon>Bacteria</taxon>
        <taxon>Pseudomonadati</taxon>
        <taxon>Bacteroidota</taxon>
        <taxon>Cytophagia</taxon>
        <taxon>Cytophagales</taxon>
        <taxon>Hymenobacteraceae</taxon>
        <taxon>Pontibacter</taxon>
    </lineage>
</organism>
<evidence type="ECO:0000313" key="2">
    <source>
        <dbReference type="Proteomes" id="UP001476807"/>
    </source>
</evidence>
<reference evidence="1 2" key="1">
    <citation type="submission" date="2024-06" db="EMBL/GenBank/DDBJ databases">
        <title>Pontibacter populi HYL7-15.</title>
        <authorList>
            <person name="Kim M.K."/>
        </authorList>
    </citation>
    <scope>NUCLEOTIDE SEQUENCE [LARGE SCALE GENOMIC DNA]</scope>
    <source>
        <strain evidence="1 2">HYL7-15</strain>
    </source>
</reference>
<dbReference type="Proteomes" id="UP001476807">
    <property type="component" value="Unassembled WGS sequence"/>
</dbReference>
<sequence length="196" mass="23031">MLHDIRAMRSGALKLVERNKAYSELLRQILCYDFYCGANKLPTLKEMATEAGIGINKARKYIQEIYHDLVLDDESRPEFRFSKVSFAFLIRGDKREKFIGIEVSELPVMPRVGEGISLPFFSAYLGTTSFFVEEISHDFYEDCQIVNLWLKAGSYNSYWQYRKDKAKEEDELHFFDFLNLDDSELKRKLHVGKWNK</sequence>
<comment type="caution">
    <text evidence="1">The sequence shown here is derived from an EMBL/GenBank/DDBJ whole genome shotgun (WGS) entry which is preliminary data.</text>
</comment>
<evidence type="ECO:0000313" key="1">
    <source>
        <dbReference type="EMBL" id="MER2998956.1"/>
    </source>
</evidence>
<name>A0ABV1RXR2_9BACT</name>
<accession>A0ABV1RXR2</accession>
<dbReference type="RefSeq" id="WP_350413475.1">
    <property type="nucleotide sequence ID" value="NZ_JBEOKT010000016.1"/>
</dbReference>
<gene>
    <name evidence="1" type="ORF">ABS362_15485</name>
</gene>
<dbReference type="EMBL" id="JBEOKT010000016">
    <property type="protein sequence ID" value="MER2998956.1"/>
    <property type="molecule type" value="Genomic_DNA"/>
</dbReference>
<protein>
    <recommendedName>
        <fullName evidence="3">GntR family transcriptional regulator</fullName>
    </recommendedName>
</protein>
<proteinExistence type="predicted"/>
<keyword evidence="2" id="KW-1185">Reference proteome</keyword>
<evidence type="ECO:0008006" key="3">
    <source>
        <dbReference type="Google" id="ProtNLM"/>
    </source>
</evidence>